<evidence type="ECO:0000313" key="1">
    <source>
        <dbReference type="EMBL" id="KAJ0024309.1"/>
    </source>
</evidence>
<dbReference type="Proteomes" id="UP001163603">
    <property type="component" value="Chromosome 10"/>
</dbReference>
<name>A0ACC0XTU7_9ROSI</name>
<accession>A0ACC0XTU7</accession>
<keyword evidence="2" id="KW-1185">Reference proteome</keyword>
<gene>
    <name evidence="1" type="ORF">Pint_09212</name>
</gene>
<sequence>MKILFYLLSCSTEAVHSEPWSPPRPNKKNEIISFRLVENDSDLVHGRVEVEDVLVRSSWTKKDCNRFDNDRMILFLRP</sequence>
<organism evidence="1 2">
    <name type="scientific">Pistacia integerrima</name>
    <dbReference type="NCBI Taxonomy" id="434235"/>
    <lineage>
        <taxon>Eukaryota</taxon>
        <taxon>Viridiplantae</taxon>
        <taxon>Streptophyta</taxon>
        <taxon>Embryophyta</taxon>
        <taxon>Tracheophyta</taxon>
        <taxon>Spermatophyta</taxon>
        <taxon>Magnoliopsida</taxon>
        <taxon>eudicotyledons</taxon>
        <taxon>Gunneridae</taxon>
        <taxon>Pentapetalae</taxon>
        <taxon>rosids</taxon>
        <taxon>malvids</taxon>
        <taxon>Sapindales</taxon>
        <taxon>Anacardiaceae</taxon>
        <taxon>Pistacia</taxon>
    </lineage>
</organism>
<dbReference type="EMBL" id="CM047745">
    <property type="protein sequence ID" value="KAJ0024309.1"/>
    <property type="molecule type" value="Genomic_DNA"/>
</dbReference>
<evidence type="ECO:0000313" key="2">
    <source>
        <dbReference type="Proteomes" id="UP001163603"/>
    </source>
</evidence>
<proteinExistence type="predicted"/>
<comment type="caution">
    <text evidence="1">The sequence shown here is derived from an EMBL/GenBank/DDBJ whole genome shotgun (WGS) entry which is preliminary data.</text>
</comment>
<reference evidence="2" key="1">
    <citation type="journal article" date="2023" name="G3 (Bethesda)">
        <title>Genome assembly and association tests identify interacting loci associated with vigor, precocity, and sex in interspecific pistachio rootstocks.</title>
        <authorList>
            <person name="Palmer W."/>
            <person name="Jacygrad E."/>
            <person name="Sagayaradj S."/>
            <person name="Cavanaugh K."/>
            <person name="Han R."/>
            <person name="Bertier L."/>
            <person name="Beede B."/>
            <person name="Kafkas S."/>
            <person name="Golino D."/>
            <person name="Preece J."/>
            <person name="Michelmore R."/>
        </authorList>
    </citation>
    <scope>NUCLEOTIDE SEQUENCE [LARGE SCALE GENOMIC DNA]</scope>
</reference>
<protein>
    <submittedName>
        <fullName evidence="1">Uncharacterized protein</fullName>
    </submittedName>
</protein>